<comment type="caution">
    <text evidence="2">The sequence shown here is derived from an EMBL/GenBank/DDBJ whole genome shotgun (WGS) entry which is preliminary data.</text>
</comment>
<dbReference type="AlphaFoldDB" id="X0XL04"/>
<dbReference type="GO" id="GO:0031469">
    <property type="term" value="C:bacterial microcompartment"/>
    <property type="evidence" value="ECO:0007669"/>
    <property type="project" value="InterPro"/>
</dbReference>
<dbReference type="Pfam" id="PF00936">
    <property type="entry name" value="BMC"/>
    <property type="match status" value="1"/>
</dbReference>
<feature type="non-terminal residue" evidence="2">
    <location>
        <position position="1"/>
    </location>
</feature>
<reference evidence="2" key="1">
    <citation type="journal article" date="2014" name="Front. Microbiol.">
        <title>High frequency of phylogenetically diverse reductive dehalogenase-homologous genes in deep subseafloor sedimentary metagenomes.</title>
        <authorList>
            <person name="Kawai M."/>
            <person name="Futagami T."/>
            <person name="Toyoda A."/>
            <person name="Takaki Y."/>
            <person name="Nishi S."/>
            <person name="Hori S."/>
            <person name="Arai W."/>
            <person name="Tsubouchi T."/>
            <person name="Morono Y."/>
            <person name="Uchiyama I."/>
            <person name="Ito T."/>
            <person name="Fujiyama A."/>
            <person name="Inagaki F."/>
            <person name="Takami H."/>
        </authorList>
    </citation>
    <scope>NUCLEOTIDE SEQUENCE</scope>
    <source>
        <strain evidence="2">Expedition CK06-06</strain>
    </source>
</reference>
<dbReference type="SMART" id="SM00877">
    <property type="entry name" value="BMC"/>
    <property type="match status" value="1"/>
</dbReference>
<dbReference type="EMBL" id="BARS01051275">
    <property type="protein sequence ID" value="GAG43854.1"/>
    <property type="molecule type" value="Genomic_DNA"/>
</dbReference>
<organism evidence="2">
    <name type="scientific">marine sediment metagenome</name>
    <dbReference type="NCBI Taxonomy" id="412755"/>
    <lineage>
        <taxon>unclassified sequences</taxon>
        <taxon>metagenomes</taxon>
        <taxon>ecological metagenomes</taxon>
    </lineage>
</organism>
<dbReference type="Gene3D" id="3.30.70.1710">
    <property type="match status" value="1"/>
</dbReference>
<protein>
    <recommendedName>
        <fullName evidence="1">BMC circularly permuted domain-containing protein</fullName>
    </recommendedName>
</protein>
<evidence type="ECO:0000313" key="2">
    <source>
        <dbReference type="EMBL" id="GAG43854.1"/>
    </source>
</evidence>
<dbReference type="InterPro" id="IPR037233">
    <property type="entry name" value="CcmK-like_sf"/>
</dbReference>
<sequence length="104" mass="11414">SIVTSQIITNVSPYLAQLLGRLRQGSMIISHENLFLMEVIPAAYIAIAANEVEKASDVKLIHFDPIGAYGRLFVSGSVESAKTAQRAAEEKMAEMAEKSMREEM</sequence>
<dbReference type="InterPro" id="IPR000249">
    <property type="entry name" value="BMC_dom"/>
</dbReference>
<gene>
    <name evidence="2" type="ORF">S01H1_76410</name>
</gene>
<feature type="domain" description="BMC circularly permuted" evidence="1">
    <location>
        <begin position="1"/>
        <end position="104"/>
    </location>
</feature>
<proteinExistence type="predicted"/>
<accession>X0XL04</accession>
<dbReference type="InterPro" id="IPR044870">
    <property type="entry name" value="BMC_CP"/>
</dbReference>
<dbReference type="PROSITE" id="PS51931">
    <property type="entry name" value="BMC_CP"/>
    <property type="match status" value="1"/>
</dbReference>
<evidence type="ECO:0000259" key="1">
    <source>
        <dbReference type="PROSITE" id="PS51931"/>
    </source>
</evidence>
<name>X0XL04_9ZZZZ</name>
<dbReference type="SUPFAM" id="SSF143414">
    <property type="entry name" value="CcmK-like"/>
    <property type="match status" value="1"/>
</dbReference>